<accession>A0A1H9CIW4</accession>
<protein>
    <submittedName>
        <fullName evidence="2">Uncharacterized protein</fullName>
    </submittedName>
</protein>
<sequence length="178" mass="18580">MEPNGANSAISSSGSPAPAWGRPMSQLGHCSQRYRITRTRGGTNVPIDTLPPAPHPHPRGAGLFPLIKKRQTRARGGFCAGAGAGPAIAWWNDSCMAAKSIPASNPYAIKSQAVDSERLNFRVAQQLQGERHRHAGQDSADTQPRTAPGAGSGTGSAAHLGQHQQGARPVHPCPNCSA</sequence>
<name>A0A1H9CIW4_9GAMM</name>
<evidence type="ECO:0000313" key="3">
    <source>
        <dbReference type="Proteomes" id="UP000199496"/>
    </source>
</evidence>
<evidence type="ECO:0000313" key="2">
    <source>
        <dbReference type="EMBL" id="SEQ01170.1"/>
    </source>
</evidence>
<evidence type="ECO:0000256" key="1">
    <source>
        <dbReference type="SAM" id="MobiDB-lite"/>
    </source>
</evidence>
<feature type="region of interest" description="Disordered" evidence="1">
    <location>
        <begin position="1"/>
        <end position="25"/>
    </location>
</feature>
<dbReference type="EMBL" id="FOFO01000014">
    <property type="protein sequence ID" value="SEQ01170.1"/>
    <property type="molecule type" value="Genomic_DNA"/>
</dbReference>
<organism evidence="2 3">
    <name type="scientific">Ectothiorhodospira magna</name>
    <dbReference type="NCBI Taxonomy" id="867345"/>
    <lineage>
        <taxon>Bacteria</taxon>
        <taxon>Pseudomonadati</taxon>
        <taxon>Pseudomonadota</taxon>
        <taxon>Gammaproteobacteria</taxon>
        <taxon>Chromatiales</taxon>
        <taxon>Ectothiorhodospiraceae</taxon>
        <taxon>Ectothiorhodospira</taxon>
    </lineage>
</organism>
<keyword evidence="3" id="KW-1185">Reference proteome</keyword>
<feature type="region of interest" description="Disordered" evidence="1">
    <location>
        <begin position="127"/>
        <end position="178"/>
    </location>
</feature>
<dbReference type="Proteomes" id="UP000199496">
    <property type="component" value="Unassembled WGS sequence"/>
</dbReference>
<reference evidence="2 3" key="1">
    <citation type="submission" date="2016-10" db="EMBL/GenBank/DDBJ databases">
        <authorList>
            <person name="de Groot N.N."/>
        </authorList>
    </citation>
    <scope>NUCLEOTIDE SEQUENCE [LARGE SCALE GENOMIC DNA]</scope>
    <source>
        <strain evidence="2 3">B7-7</strain>
    </source>
</reference>
<dbReference type="AlphaFoldDB" id="A0A1H9CIW4"/>
<proteinExistence type="predicted"/>
<feature type="compositionally biased region" description="Low complexity" evidence="1">
    <location>
        <begin position="1"/>
        <end position="19"/>
    </location>
</feature>
<gene>
    <name evidence="2" type="ORF">SAMN05421693_11414</name>
</gene>